<dbReference type="InterPro" id="IPR019734">
    <property type="entry name" value="TPR_rpt"/>
</dbReference>
<dbReference type="Proteomes" id="UP000078070">
    <property type="component" value="Chromosome"/>
</dbReference>
<accession>A0A1A9F2U7</accession>
<dbReference type="InterPro" id="IPR011990">
    <property type="entry name" value="TPR-like_helical_dom_sf"/>
</dbReference>
<dbReference type="RefSeq" id="WP_067386138.1">
    <property type="nucleotide sequence ID" value="NZ_CP015839.1"/>
</dbReference>
<name>A0A1A9F2U7_9GAMM</name>
<dbReference type="SUPFAM" id="SSF48452">
    <property type="entry name" value="TPR-like"/>
    <property type="match status" value="1"/>
</dbReference>
<dbReference type="EMBL" id="CP015839">
    <property type="protein sequence ID" value="ANG64536.1"/>
    <property type="molecule type" value="Genomic_DNA"/>
</dbReference>
<sequence length="231" mass="25459">MKFLGLILALSLAGCSGTPEMFSAVSEQQTVEPSRGLCGEQISAELGVKLSLIRQQQQQGQYYAALASLDALPTKSPTYQLLRADTLRALGRFDEARTQYQGLTGGCLAGRAWYGLGRIHLHKSELGQALARFQQALTQIPMEADLHNDAGFLLLASGQDNVARTHFLTALELNNQHRQAARNLWFLLLKGGEVSAAQSLQQRFDWSDQEQQRFSIAVAHFKPTTLDVSDE</sequence>
<dbReference type="STRING" id="1821621.A8C75_20050"/>
<organism evidence="2 3">
    <name type="scientific">Marinobacterium aestuarii</name>
    <dbReference type="NCBI Taxonomy" id="1821621"/>
    <lineage>
        <taxon>Bacteria</taxon>
        <taxon>Pseudomonadati</taxon>
        <taxon>Pseudomonadota</taxon>
        <taxon>Gammaproteobacteria</taxon>
        <taxon>Oceanospirillales</taxon>
        <taxon>Oceanospirillaceae</taxon>
        <taxon>Marinobacterium</taxon>
    </lineage>
</organism>
<evidence type="ECO:0000256" key="1">
    <source>
        <dbReference type="PROSITE-ProRule" id="PRU00339"/>
    </source>
</evidence>
<feature type="repeat" description="TPR" evidence="1">
    <location>
        <begin position="110"/>
        <end position="143"/>
    </location>
</feature>
<reference evidence="2 3" key="2">
    <citation type="journal article" date="2018" name="Int. J. Syst. Evol. Microbiol.">
        <title>Marinobacterium aestuarii sp. nov., a benzene-degrading marine bacterium isolated from estuary sediment.</title>
        <authorList>
            <person name="Bae S.S."/>
            <person name="Jung J."/>
            <person name="Chung D."/>
            <person name="Baek K."/>
        </authorList>
    </citation>
    <scope>NUCLEOTIDE SEQUENCE [LARGE SCALE GENOMIC DNA]</scope>
    <source>
        <strain evidence="2 3">ST58-10</strain>
    </source>
</reference>
<dbReference type="PROSITE" id="PS50005">
    <property type="entry name" value="TPR"/>
    <property type="match status" value="1"/>
</dbReference>
<protein>
    <submittedName>
        <fullName evidence="2">Uncharacterized protein</fullName>
    </submittedName>
</protein>
<proteinExistence type="predicted"/>
<keyword evidence="3" id="KW-1185">Reference proteome</keyword>
<dbReference type="Gene3D" id="1.25.40.10">
    <property type="entry name" value="Tetratricopeptide repeat domain"/>
    <property type="match status" value="1"/>
</dbReference>
<evidence type="ECO:0000313" key="3">
    <source>
        <dbReference type="Proteomes" id="UP000078070"/>
    </source>
</evidence>
<dbReference type="OrthoDB" id="6181789at2"/>
<dbReference type="KEGG" id="mars:A8C75_20050"/>
<dbReference type="SMART" id="SM00028">
    <property type="entry name" value="TPR"/>
    <property type="match status" value="2"/>
</dbReference>
<keyword evidence="1" id="KW-0802">TPR repeat</keyword>
<dbReference type="PROSITE" id="PS51257">
    <property type="entry name" value="PROKAR_LIPOPROTEIN"/>
    <property type="match status" value="1"/>
</dbReference>
<dbReference type="AlphaFoldDB" id="A0A1A9F2U7"/>
<reference evidence="3" key="1">
    <citation type="submission" date="2016-05" db="EMBL/GenBank/DDBJ databases">
        <authorList>
            <person name="Baek K."/>
            <person name="Yang S.-J."/>
        </authorList>
    </citation>
    <scope>NUCLEOTIDE SEQUENCE [LARGE SCALE GENOMIC DNA]</scope>
    <source>
        <strain evidence="3">ST58-10</strain>
    </source>
</reference>
<gene>
    <name evidence="2" type="ORF">A8C75_20050</name>
</gene>
<evidence type="ECO:0000313" key="2">
    <source>
        <dbReference type="EMBL" id="ANG64536.1"/>
    </source>
</evidence>